<name>A0AAR5PQ74_DENPD</name>
<sequence>MIICLSHHQFLHFHVQLVWCIRIVHIDSTLSIKSGDKRADKFWAVCSQFFANFFHTFLPENAVFVLVGLFEVRKYRSCKIAEMFPKQCCRKCALFCGITISFIVLGILIITFRAAIYKCIISKIFVLQADSYTFDMWKTNPLPMTLKLFLFNWTNPGEVLNSSVKPHFQQMGPYTFDETKEKVNITWNDNNTVSFYHLKRWWFNQSKSNGSLNDAITSINPTSLSSSYGARNWSYFLKNGLSIFLSSIAPSLHVTHTAGQVLFEGYEDSLMNMANRMPTFIVGSSLPNFDKFGWFYTRNNSETYEGHFNMDVGLTGQLGKLYSWKFMQHTPYFRDKCGDISGSAGEFFPANLNKESLVNFFSPDLCRYMQLEYEKEVDVNGVLGYKYVAGDRLLDNGTKVPDNKCFCNDDCMPYGVLDVSACRYGTPAFVSLPHFFKADPYYGSIIDGMAPREDLHDFYMIFEPKTGMPLKVAARIQVNLLLQPVDGIRLFQNVPKVYIPVLWFEQIVTIPSEFTIFVSLLKNFESICIAAGIVCILCAVVLEAFCCSRACNKPILSREHALKEIVPLTEKTGFEA</sequence>
<keyword evidence="7" id="KW-0325">Glycoprotein</keyword>
<evidence type="ECO:0000256" key="3">
    <source>
        <dbReference type="ARBA" id="ARBA00022475"/>
    </source>
</evidence>
<keyword evidence="3" id="KW-1003">Cell membrane</keyword>
<dbReference type="InterPro" id="IPR002159">
    <property type="entry name" value="CD36_fam"/>
</dbReference>
<protein>
    <submittedName>
        <fullName evidence="9">Uncharacterized protein</fullName>
    </submittedName>
</protein>
<dbReference type="EnsemblMetazoa" id="XM_019907616.1">
    <property type="protein sequence ID" value="XP_019763175.1"/>
    <property type="gene ID" value="LOC109539696"/>
</dbReference>
<evidence type="ECO:0000256" key="4">
    <source>
        <dbReference type="ARBA" id="ARBA00022692"/>
    </source>
</evidence>
<feature type="transmembrane region" description="Helical" evidence="8">
    <location>
        <begin position="529"/>
        <end position="548"/>
    </location>
</feature>
<dbReference type="PRINTS" id="PR01609">
    <property type="entry name" value="CD36FAMILY"/>
</dbReference>
<evidence type="ECO:0000256" key="8">
    <source>
        <dbReference type="SAM" id="Phobius"/>
    </source>
</evidence>
<organism evidence="9 10">
    <name type="scientific">Dendroctonus ponderosae</name>
    <name type="common">Mountain pine beetle</name>
    <dbReference type="NCBI Taxonomy" id="77166"/>
    <lineage>
        <taxon>Eukaryota</taxon>
        <taxon>Metazoa</taxon>
        <taxon>Ecdysozoa</taxon>
        <taxon>Arthropoda</taxon>
        <taxon>Hexapoda</taxon>
        <taxon>Insecta</taxon>
        <taxon>Pterygota</taxon>
        <taxon>Neoptera</taxon>
        <taxon>Endopterygota</taxon>
        <taxon>Coleoptera</taxon>
        <taxon>Polyphaga</taxon>
        <taxon>Cucujiformia</taxon>
        <taxon>Curculionidae</taxon>
        <taxon>Scolytinae</taxon>
        <taxon>Dendroctonus</taxon>
    </lineage>
</organism>
<keyword evidence="10" id="KW-1185">Reference proteome</keyword>
<comment type="subcellular location">
    <subcellularLocation>
        <location evidence="1">Cell membrane</location>
    </subcellularLocation>
</comment>
<evidence type="ECO:0000256" key="1">
    <source>
        <dbReference type="ARBA" id="ARBA00004236"/>
    </source>
</evidence>
<evidence type="ECO:0000256" key="2">
    <source>
        <dbReference type="ARBA" id="ARBA00010532"/>
    </source>
</evidence>
<dbReference type="GO" id="GO:0005044">
    <property type="term" value="F:scavenger receptor activity"/>
    <property type="evidence" value="ECO:0007669"/>
    <property type="project" value="TreeGrafter"/>
</dbReference>
<keyword evidence="5 8" id="KW-1133">Transmembrane helix</keyword>
<proteinExistence type="inferred from homology"/>
<reference evidence="9" key="2">
    <citation type="submission" date="2024-08" db="UniProtKB">
        <authorList>
            <consortium name="EnsemblMetazoa"/>
        </authorList>
    </citation>
    <scope>IDENTIFICATION</scope>
</reference>
<evidence type="ECO:0000256" key="5">
    <source>
        <dbReference type="ARBA" id="ARBA00022989"/>
    </source>
</evidence>
<dbReference type="PANTHER" id="PTHR11923">
    <property type="entry name" value="SCAVENGER RECEPTOR CLASS B TYPE-1 SR-B1"/>
    <property type="match status" value="1"/>
</dbReference>
<dbReference type="PANTHER" id="PTHR11923:SF93">
    <property type="entry name" value="GH07959P-RELATED"/>
    <property type="match status" value="1"/>
</dbReference>
<evidence type="ECO:0000256" key="6">
    <source>
        <dbReference type="ARBA" id="ARBA00023136"/>
    </source>
</evidence>
<dbReference type="GO" id="GO:0005737">
    <property type="term" value="C:cytoplasm"/>
    <property type="evidence" value="ECO:0007669"/>
    <property type="project" value="TreeGrafter"/>
</dbReference>
<feature type="transmembrane region" description="Helical" evidence="8">
    <location>
        <begin position="92"/>
        <end position="116"/>
    </location>
</feature>
<accession>A0AAR5PQ74</accession>
<feature type="transmembrane region" description="Helical" evidence="8">
    <location>
        <begin position="49"/>
        <end position="72"/>
    </location>
</feature>
<dbReference type="Pfam" id="PF01130">
    <property type="entry name" value="CD36"/>
    <property type="match status" value="1"/>
</dbReference>
<keyword evidence="4 8" id="KW-0812">Transmembrane</keyword>
<gene>
    <name evidence="9" type="primary">109539696</name>
</gene>
<evidence type="ECO:0000256" key="7">
    <source>
        <dbReference type="ARBA" id="ARBA00023180"/>
    </source>
</evidence>
<dbReference type="GO" id="GO:0005886">
    <property type="term" value="C:plasma membrane"/>
    <property type="evidence" value="ECO:0007669"/>
    <property type="project" value="UniProtKB-SubCell"/>
</dbReference>
<dbReference type="Proteomes" id="UP000019118">
    <property type="component" value="Unassembled WGS sequence"/>
</dbReference>
<keyword evidence="6 8" id="KW-0472">Membrane</keyword>
<evidence type="ECO:0000313" key="9">
    <source>
        <dbReference type="EnsemblMetazoa" id="XP_019763175.1"/>
    </source>
</evidence>
<dbReference type="AlphaFoldDB" id="A0AAR5PQ74"/>
<comment type="similarity">
    <text evidence="2">Belongs to the CD36 family.</text>
</comment>
<reference evidence="10" key="1">
    <citation type="journal article" date="2013" name="Genome Biol.">
        <title>Draft genome of the mountain pine beetle, Dendroctonus ponderosae Hopkins, a major forest pest.</title>
        <authorList>
            <person name="Keeling C.I."/>
            <person name="Yuen M.M."/>
            <person name="Liao N.Y."/>
            <person name="Docking T.R."/>
            <person name="Chan S.K."/>
            <person name="Taylor G.A."/>
            <person name="Palmquist D.L."/>
            <person name="Jackman S.D."/>
            <person name="Nguyen A."/>
            <person name="Li M."/>
            <person name="Henderson H."/>
            <person name="Janes J.K."/>
            <person name="Zhao Y."/>
            <person name="Pandoh P."/>
            <person name="Moore R."/>
            <person name="Sperling F.A."/>
            <person name="Huber D.P."/>
            <person name="Birol I."/>
            <person name="Jones S.J."/>
            <person name="Bohlmann J."/>
        </authorList>
    </citation>
    <scope>NUCLEOTIDE SEQUENCE</scope>
</reference>
<evidence type="ECO:0000313" key="10">
    <source>
        <dbReference type="Proteomes" id="UP000019118"/>
    </source>
</evidence>